<dbReference type="Gene3D" id="1.20.960.30">
    <property type="match status" value="1"/>
</dbReference>
<dbReference type="InterPro" id="IPR006594">
    <property type="entry name" value="LisH"/>
</dbReference>
<evidence type="ECO:0008006" key="9">
    <source>
        <dbReference type="Google" id="ProtNLM"/>
    </source>
</evidence>
<dbReference type="SMART" id="SM00667">
    <property type="entry name" value="LisH"/>
    <property type="match status" value="1"/>
</dbReference>
<dbReference type="PANTHER" id="PTHR22846:SF2">
    <property type="entry name" value="F-BOX-LIKE_WD REPEAT-CONTAINING PROTEIN EBI"/>
    <property type="match status" value="1"/>
</dbReference>
<keyword evidence="2 5" id="KW-0853">WD repeat</keyword>
<keyword evidence="4" id="KW-0539">Nucleus</keyword>
<dbReference type="SUPFAM" id="SSF50978">
    <property type="entry name" value="WD40 repeat-like"/>
    <property type="match status" value="1"/>
</dbReference>
<dbReference type="GO" id="GO:0034967">
    <property type="term" value="C:Set3 complex"/>
    <property type="evidence" value="ECO:0007669"/>
    <property type="project" value="TreeGrafter"/>
</dbReference>
<reference evidence="7 8" key="1">
    <citation type="journal article" date="2018" name="New Phytol.">
        <title>Comparative genomics and transcriptomics depict ericoid mycorrhizal fungi as versatile saprotrophs and plant mutualists.</title>
        <authorList>
            <person name="Martino E."/>
            <person name="Morin E."/>
            <person name="Grelet G.A."/>
            <person name="Kuo A."/>
            <person name="Kohler A."/>
            <person name="Daghino S."/>
            <person name="Barry K.W."/>
            <person name="Cichocki N."/>
            <person name="Clum A."/>
            <person name="Dockter R.B."/>
            <person name="Hainaut M."/>
            <person name="Kuo R.C."/>
            <person name="LaButti K."/>
            <person name="Lindahl B.D."/>
            <person name="Lindquist E.A."/>
            <person name="Lipzen A."/>
            <person name="Khouja H.R."/>
            <person name="Magnuson J."/>
            <person name="Murat C."/>
            <person name="Ohm R.A."/>
            <person name="Singer S.W."/>
            <person name="Spatafora J.W."/>
            <person name="Wang M."/>
            <person name="Veneault-Fourrey C."/>
            <person name="Henrissat B."/>
            <person name="Grigoriev I.V."/>
            <person name="Martin F.M."/>
            <person name="Perotto S."/>
        </authorList>
    </citation>
    <scope>NUCLEOTIDE SEQUENCE [LARGE SCALE GENOMIC DNA]</scope>
    <source>
        <strain evidence="7 8">ATCC 22711</strain>
    </source>
</reference>
<comment type="subcellular location">
    <subcellularLocation>
        <location evidence="1">Nucleus</location>
    </subcellularLocation>
</comment>
<evidence type="ECO:0000256" key="5">
    <source>
        <dbReference type="PROSITE-ProRule" id="PRU00221"/>
    </source>
</evidence>
<evidence type="ECO:0000256" key="4">
    <source>
        <dbReference type="ARBA" id="ARBA00023242"/>
    </source>
</evidence>
<protein>
    <recommendedName>
        <fullName evidence="9">LisH domain-containing protein</fullName>
    </recommendedName>
</protein>
<dbReference type="AlphaFoldDB" id="A0A2T3B4D2"/>
<dbReference type="OrthoDB" id="1367865at2759"/>
<dbReference type="InterPro" id="IPR045183">
    <property type="entry name" value="Ebi-like"/>
</dbReference>
<keyword evidence="8" id="KW-1185">Reference proteome</keyword>
<proteinExistence type="predicted"/>
<dbReference type="EMBL" id="KZ679010">
    <property type="protein sequence ID" value="PSS20493.1"/>
    <property type="molecule type" value="Genomic_DNA"/>
</dbReference>
<dbReference type="InterPro" id="IPR001680">
    <property type="entry name" value="WD40_rpt"/>
</dbReference>
<sequence length="596" mass="65066">MMKEALDSDKLNYLIWRYLVESDYQDTALRLQKEWNLQDPQQLPFAPHVTNHALVSILNKGLLYHAAERETARVTRDVVDEPVAGFFGPLTLQQPRPEIGEEDLENVRKRQLEDEQPQVNSNGNSDATGTGNGPAKRPRLSNGYENGFESTPKSPMDVDDEQNVDGNAYPSPEQLPSPVAATIGPERGTQVEKVSDLSTDTTFLDLAGDASSGILLQCEWNPRDPTILAAAGTDALARMWMFSRSGKTTATDPEQGAQAGQARVFPPHHNLLDEGVAATTTATGLAWTSNGQYIAVSSEPIDDGTAKVQVWNTDGVSVASFNAFESPIICLRWNPSNSLLLALSPESDGTLITVMSLATQESLQYSLSQHILIEQPLDAVWTSNEEFVLCGGDMLQAFHCVDGAISHVRKYETREGHALSKVAFDWHSRLLATASDTGMIDIWDQDGQCHSFNAHQGVITSLVWQPMQTPAVLSDVAERLLASAGEDGAISIWNARSSENKSKCSMTMGSGVVALAFTPDGSFIAGATSERVLIWKTDDVNLPRASWIRGDELGWQTPQSHDSAPDEDQHCLCWDADGQKLTYGVNSLLAVINFQR</sequence>
<evidence type="ECO:0000313" key="7">
    <source>
        <dbReference type="EMBL" id="PSS20493.1"/>
    </source>
</evidence>
<dbReference type="SMART" id="SM00320">
    <property type="entry name" value="WD40"/>
    <property type="match status" value="5"/>
</dbReference>
<evidence type="ECO:0000256" key="3">
    <source>
        <dbReference type="ARBA" id="ARBA00022737"/>
    </source>
</evidence>
<dbReference type="InterPro" id="IPR036322">
    <property type="entry name" value="WD40_repeat_dom_sf"/>
</dbReference>
<evidence type="ECO:0000256" key="1">
    <source>
        <dbReference type="ARBA" id="ARBA00004123"/>
    </source>
</evidence>
<organism evidence="7 8">
    <name type="scientific">Amorphotheca resinae ATCC 22711</name>
    <dbReference type="NCBI Taxonomy" id="857342"/>
    <lineage>
        <taxon>Eukaryota</taxon>
        <taxon>Fungi</taxon>
        <taxon>Dikarya</taxon>
        <taxon>Ascomycota</taxon>
        <taxon>Pezizomycotina</taxon>
        <taxon>Leotiomycetes</taxon>
        <taxon>Helotiales</taxon>
        <taxon>Amorphothecaceae</taxon>
        <taxon>Amorphotheca</taxon>
    </lineage>
</organism>
<evidence type="ECO:0000256" key="2">
    <source>
        <dbReference type="ARBA" id="ARBA00022574"/>
    </source>
</evidence>
<dbReference type="Proteomes" id="UP000241818">
    <property type="component" value="Unassembled WGS sequence"/>
</dbReference>
<dbReference type="PROSITE" id="PS00678">
    <property type="entry name" value="WD_REPEATS_1"/>
    <property type="match status" value="1"/>
</dbReference>
<dbReference type="RefSeq" id="XP_024721763.1">
    <property type="nucleotide sequence ID" value="XM_024864908.1"/>
</dbReference>
<dbReference type="GO" id="GO:0003714">
    <property type="term" value="F:transcription corepressor activity"/>
    <property type="evidence" value="ECO:0007669"/>
    <property type="project" value="InterPro"/>
</dbReference>
<dbReference type="GeneID" id="36572989"/>
<feature type="compositionally biased region" description="Polar residues" evidence="6">
    <location>
        <begin position="117"/>
        <end position="129"/>
    </location>
</feature>
<dbReference type="FunCoup" id="A0A2T3B4D2">
    <property type="interactions" value="567"/>
</dbReference>
<dbReference type="InterPro" id="IPR019775">
    <property type="entry name" value="WD40_repeat_CS"/>
</dbReference>
<feature type="region of interest" description="Disordered" evidence="6">
    <location>
        <begin position="111"/>
        <end position="178"/>
    </location>
</feature>
<gene>
    <name evidence="7" type="ORF">M430DRAFT_234588</name>
</gene>
<evidence type="ECO:0000256" key="6">
    <source>
        <dbReference type="SAM" id="MobiDB-lite"/>
    </source>
</evidence>
<accession>A0A2T3B4D2</accession>
<dbReference type="InterPro" id="IPR015943">
    <property type="entry name" value="WD40/YVTN_repeat-like_dom_sf"/>
</dbReference>
<evidence type="ECO:0000313" key="8">
    <source>
        <dbReference type="Proteomes" id="UP000241818"/>
    </source>
</evidence>
<dbReference type="PROSITE" id="PS50082">
    <property type="entry name" value="WD_REPEATS_2"/>
    <property type="match status" value="1"/>
</dbReference>
<keyword evidence="3" id="KW-0677">Repeat</keyword>
<dbReference type="Pfam" id="PF08513">
    <property type="entry name" value="LisH"/>
    <property type="match status" value="1"/>
</dbReference>
<dbReference type="Pfam" id="PF00400">
    <property type="entry name" value="WD40"/>
    <property type="match status" value="3"/>
</dbReference>
<dbReference type="InParanoid" id="A0A2T3B4D2"/>
<dbReference type="Gene3D" id="2.130.10.10">
    <property type="entry name" value="YVTN repeat-like/Quinoprotein amine dehydrogenase"/>
    <property type="match status" value="1"/>
</dbReference>
<feature type="repeat" description="WD" evidence="5">
    <location>
        <begin position="452"/>
        <end position="503"/>
    </location>
</feature>
<dbReference type="STRING" id="857342.A0A2T3B4D2"/>
<dbReference type="GO" id="GO:0006357">
    <property type="term" value="P:regulation of transcription by RNA polymerase II"/>
    <property type="evidence" value="ECO:0007669"/>
    <property type="project" value="TreeGrafter"/>
</dbReference>
<dbReference type="PROSITE" id="PS50896">
    <property type="entry name" value="LISH"/>
    <property type="match status" value="1"/>
</dbReference>
<dbReference type="PANTHER" id="PTHR22846">
    <property type="entry name" value="WD40 REPEAT PROTEIN"/>
    <property type="match status" value="1"/>
</dbReference>
<name>A0A2T3B4D2_AMORE</name>